<name>A0A5C3QDI9_9AGAR</name>
<evidence type="ECO:0000256" key="1">
    <source>
        <dbReference type="SAM" id="MobiDB-lite"/>
    </source>
</evidence>
<feature type="compositionally biased region" description="Low complexity" evidence="1">
    <location>
        <begin position="95"/>
        <end position="109"/>
    </location>
</feature>
<sequence>MSRRNTRASQMAKPQFSSVALPAHDTPDIPGRSPVSYRSEERTVFSPLIRTSSTNSTTEKLGRLASLKGILFQAKKSGNPPPSGYHSDSIAGRMSAASRSSSRTESSTDSTHDRSFSPVSRRSRYAHGPPPGIVAPQPKAAMPSAGWVEMPDHLERYKKPQYMTPAPDLREVQAKLGIFSVERTASASHPEAGPSKRRHRTYSHDHHHQTPPSQPPQPATPPLKQENHSSDPRKRLQNLLGTERRPELASPLSTQLADFDQAVPTRPRTTSMNRTASYQMVEPSPWPHKAATHATPGLSLRTTLPPNTPYTPPAATFHAHAQRSGRYHSQAAPTIAPGVFIPPPVVDAPRDSGRSRGREEHRKAQAQPSVAPAVFVDVPEPRRSHRRERASSATQPSVSITKSGGTATKLKSILKKTLPLASAPRNHFPPPQPAMPVPQSERVPIPAFERRRTTSLRPHPEVPINATGCRAWSDNPSLAELNTRSRSLYTRNPDLKPDDDDEKAIHAGGMIAALDYGLPEMVISKSKMITFNLGLPVLGHNIKNAREVATSYFCPDHVLNQSVNKGRNGQRLEMMHVGFEMDDRRSGHWAVPWEVHIQKDGGITVRDVLHAVYEAFNTLLTKDEYNAIPLQLHPELYQACVERCREGPHLDQVEMSKGYRRADALRGQIYCRGIYWDHRRGGRWLMIVCRKEVILPTYGGMR</sequence>
<organism evidence="3 4">
    <name type="scientific">Pterulicium gracile</name>
    <dbReference type="NCBI Taxonomy" id="1884261"/>
    <lineage>
        <taxon>Eukaryota</taxon>
        <taxon>Fungi</taxon>
        <taxon>Dikarya</taxon>
        <taxon>Basidiomycota</taxon>
        <taxon>Agaricomycotina</taxon>
        <taxon>Agaricomycetes</taxon>
        <taxon>Agaricomycetidae</taxon>
        <taxon>Agaricales</taxon>
        <taxon>Pleurotineae</taxon>
        <taxon>Pterulaceae</taxon>
        <taxon>Pterulicium</taxon>
    </lineage>
</organism>
<proteinExistence type="predicted"/>
<feature type="region of interest" description="Disordered" evidence="1">
    <location>
        <begin position="182"/>
        <end position="272"/>
    </location>
</feature>
<accession>A0A5C3QDI9</accession>
<feature type="compositionally biased region" description="Polar residues" evidence="1">
    <location>
        <begin position="49"/>
        <end position="59"/>
    </location>
</feature>
<dbReference type="EMBL" id="ML178835">
    <property type="protein sequence ID" value="TFK99217.1"/>
    <property type="molecule type" value="Genomic_DNA"/>
</dbReference>
<feature type="region of interest" description="Disordered" evidence="1">
    <location>
        <begin position="1"/>
        <end position="60"/>
    </location>
</feature>
<keyword evidence="4" id="KW-1185">Reference proteome</keyword>
<dbReference type="InterPro" id="IPR046522">
    <property type="entry name" value="DUF6699"/>
</dbReference>
<protein>
    <recommendedName>
        <fullName evidence="2">DUF6699 domain-containing protein</fullName>
    </recommendedName>
</protein>
<evidence type="ECO:0000259" key="2">
    <source>
        <dbReference type="Pfam" id="PF20415"/>
    </source>
</evidence>
<dbReference type="Pfam" id="PF20415">
    <property type="entry name" value="DUF6699"/>
    <property type="match status" value="1"/>
</dbReference>
<dbReference type="AlphaFoldDB" id="A0A5C3QDI9"/>
<evidence type="ECO:0000313" key="4">
    <source>
        <dbReference type="Proteomes" id="UP000305067"/>
    </source>
</evidence>
<gene>
    <name evidence="3" type="ORF">BDV98DRAFT_188893</name>
</gene>
<feature type="compositionally biased region" description="Polar residues" evidence="1">
    <location>
        <begin position="394"/>
        <end position="406"/>
    </location>
</feature>
<feature type="compositionally biased region" description="Basic residues" evidence="1">
    <location>
        <begin position="195"/>
        <end position="209"/>
    </location>
</feature>
<feature type="compositionally biased region" description="Basic and acidic residues" evidence="1">
    <location>
        <begin position="348"/>
        <end position="363"/>
    </location>
</feature>
<dbReference type="OrthoDB" id="3144234at2759"/>
<feature type="region of interest" description="Disordered" evidence="1">
    <location>
        <begin position="336"/>
        <end position="407"/>
    </location>
</feature>
<feature type="compositionally biased region" description="Basic and acidic residues" evidence="1">
    <location>
        <begin position="225"/>
        <end position="234"/>
    </location>
</feature>
<dbReference type="Proteomes" id="UP000305067">
    <property type="component" value="Unassembled WGS sequence"/>
</dbReference>
<feature type="domain" description="DUF6699" evidence="2">
    <location>
        <begin position="590"/>
        <end position="675"/>
    </location>
</feature>
<feature type="compositionally biased region" description="Pro residues" evidence="1">
    <location>
        <begin position="212"/>
        <end position="221"/>
    </location>
</feature>
<feature type="region of interest" description="Disordered" evidence="1">
    <location>
        <begin position="73"/>
        <end position="140"/>
    </location>
</feature>
<evidence type="ECO:0000313" key="3">
    <source>
        <dbReference type="EMBL" id="TFK99217.1"/>
    </source>
</evidence>
<reference evidence="3 4" key="1">
    <citation type="journal article" date="2019" name="Nat. Ecol. Evol.">
        <title>Megaphylogeny resolves global patterns of mushroom evolution.</title>
        <authorList>
            <person name="Varga T."/>
            <person name="Krizsan K."/>
            <person name="Foldi C."/>
            <person name="Dima B."/>
            <person name="Sanchez-Garcia M."/>
            <person name="Sanchez-Ramirez S."/>
            <person name="Szollosi G.J."/>
            <person name="Szarkandi J.G."/>
            <person name="Papp V."/>
            <person name="Albert L."/>
            <person name="Andreopoulos W."/>
            <person name="Angelini C."/>
            <person name="Antonin V."/>
            <person name="Barry K.W."/>
            <person name="Bougher N.L."/>
            <person name="Buchanan P."/>
            <person name="Buyck B."/>
            <person name="Bense V."/>
            <person name="Catcheside P."/>
            <person name="Chovatia M."/>
            <person name="Cooper J."/>
            <person name="Damon W."/>
            <person name="Desjardin D."/>
            <person name="Finy P."/>
            <person name="Geml J."/>
            <person name="Haridas S."/>
            <person name="Hughes K."/>
            <person name="Justo A."/>
            <person name="Karasinski D."/>
            <person name="Kautmanova I."/>
            <person name="Kiss B."/>
            <person name="Kocsube S."/>
            <person name="Kotiranta H."/>
            <person name="LaButti K.M."/>
            <person name="Lechner B.E."/>
            <person name="Liimatainen K."/>
            <person name="Lipzen A."/>
            <person name="Lukacs Z."/>
            <person name="Mihaltcheva S."/>
            <person name="Morgado L.N."/>
            <person name="Niskanen T."/>
            <person name="Noordeloos M.E."/>
            <person name="Ohm R.A."/>
            <person name="Ortiz-Santana B."/>
            <person name="Ovrebo C."/>
            <person name="Racz N."/>
            <person name="Riley R."/>
            <person name="Savchenko A."/>
            <person name="Shiryaev A."/>
            <person name="Soop K."/>
            <person name="Spirin V."/>
            <person name="Szebenyi C."/>
            <person name="Tomsovsky M."/>
            <person name="Tulloss R.E."/>
            <person name="Uehling J."/>
            <person name="Grigoriev I.V."/>
            <person name="Vagvolgyi C."/>
            <person name="Papp T."/>
            <person name="Martin F.M."/>
            <person name="Miettinen O."/>
            <person name="Hibbett D.S."/>
            <person name="Nagy L.G."/>
        </authorList>
    </citation>
    <scope>NUCLEOTIDE SEQUENCE [LARGE SCALE GENOMIC DNA]</scope>
    <source>
        <strain evidence="3 4">CBS 309.79</strain>
    </source>
</reference>